<organism evidence="2">
    <name type="scientific">Oryza glumipatula</name>
    <dbReference type="NCBI Taxonomy" id="40148"/>
    <lineage>
        <taxon>Eukaryota</taxon>
        <taxon>Viridiplantae</taxon>
        <taxon>Streptophyta</taxon>
        <taxon>Embryophyta</taxon>
        <taxon>Tracheophyta</taxon>
        <taxon>Spermatophyta</taxon>
        <taxon>Magnoliopsida</taxon>
        <taxon>Liliopsida</taxon>
        <taxon>Poales</taxon>
        <taxon>Poaceae</taxon>
        <taxon>BOP clade</taxon>
        <taxon>Oryzoideae</taxon>
        <taxon>Oryzeae</taxon>
        <taxon>Oryzinae</taxon>
        <taxon>Oryza</taxon>
    </lineage>
</organism>
<evidence type="ECO:0000313" key="3">
    <source>
        <dbReference type="Proteomes" id="UP000026961"/>
    </source>
</evidence>
<dbReference type="Proteomes" id="UP000026961">
    <property type="component" value="Chromosome 4"/>
</dbReference>
<dbReference type="EnsemblPlants" id="OGLUM04G06580.1">
    <property type="protein sequence ID" value="OGLUM04G06580.1"/>
    <property type="gene ID" value="OGLUM04G06580"/>
</dbReference>
<feature type="region of interest" description="Disordered" evidence="1">
    <location>
        <begin position="1"/>
        <end position="118"/>
    </location>
</feature>
<dbReference type="AlphaFoldDB" id="A0A0D9ZIL5"/>
<feature type="compositionally biased region" description="Polar residues" evidence="1">
    <location>
        <begin position="17"/>
        <end position="45"/>
    </location>
</feature>
<feature type="compositionally biased region" description="Pro residues" evidence="1">
    <location>
        <begin position="76"/>
        <end position="93"/>
    </location>
</feature>
<evidence type="ECO:0000313" key="2">
    <source>
        <dbReference type="EnsemblPlants" id="OGLUM04G06580.1"/>
    </source>
</evidence>
<dbReference type="HOGENOM" id="CLU_130123_0_0_1"/>
<proteinExistence type="predicted"/>
<evidence type="ECO:0000256" key="1">
    <source>
        <dbReference type="SAM" id="MobiDB-lite"/>
    </source>
</evidence>
<keyword evidence="3" id="KW-1185">Reference proteome</keyword>
<reference evidence="2" key="1">
    <citation type="submission" date="2015-04" db="UniProtKB">
        <authorList>
            <consortium name="EnsemblPlants"/>
        </authorList>
    </citation>
    <scope>IDENTIFICATION</scope>
</reference>
<accession>A0A0D9ZIL5</accession>
<protein>
    <submittedName>
        <fullName evidence="2">Uncharacterized protein</fullName>
    </submittedName>
</protein>
<reference evidence="2" key="2">
    <citation type="submission" date="2018-05" db="EMBL/GenBank/DDBJ databases">
        <title>OgluRS3 (Oryza glumaepatula Reference Sequence Version 3).</title>
        <authorList>
            <person name="Zhang J."/>
            <person name="Kudrna D."/>
            <person name="Lee S."/>
            <person name="Talag J."/>
            <person name="Welchert J."/>
            <person name="Wing R.A."/>
        </authorList>
    </citation>
    <scope>NUCLEOTIDE SEQUENCE [LARGE SCALE GENOMIC DNA]</scope>
</reference>
<feature type="compositionally biased region" description="Basic residues" evidence="1">
    <location>
        <begin position="106"/>
        <end position="118"/>
    </location>
</feature>
<sequence>MPAVGRSPSSEHCRPNPRTNTVASTRQTHSHTITVNPITGRSKVTPSPVPAISLTFSTGNHPPRTRDAREHTLPSASPPPSHQSPGAPPPPPLVCSAGREEEDDRRKKKKEKKKKKKG</sequence>
<name>A0A0D9ZIL5_9ORYZ</name>
<dbReference type="Gramene" id="OGLUM04G06580.1">
    <property type="protein sequence ID" value="OGLUM04G06580.1"/>
    <property type="gene ID" value="OGLUM04G06580"/>
</dbReference>